<dbReference type="AlphaFoldDB" id="A0A2S2PGP0"/>
<proteinExistence type="predicted"/>
<evidence type="ECO:0000313" key="2">
    <source>
        <dbReference type="EMBL" id="MBY28076.1"/>
    </source>
</evidence>
<protein>
    <recommendedName>
        <fullName evidence="3">BED-type domain-containing protein</fullName>
    </recommendedName>
</protein>
<dbReference type="PANTHER" id="PTHR37162">
    <property type="entry name" value="HAT FAMILY DIMERISATION DOMAINCONTAINING PROTEIN-RELATED"/>
    <property type="match status" value="1"/>
</dbReference>
<accession>A0A2S2PGP0</accession>
<reference evidence="2" key="1">
    <citation type="submission" date="2018-04" db="EMBL/GenBank/DDBJ databases">
        <title>Transcriptome of Schizaphis graminum biotype I.</title>
        <authorList>
            <person name="Scully E.D."/>
            <person name="Geib S.M."/>
            <person name="Palmer N.A."/>
            <person name="Koch K."/>
            <person name="Bradshaw J."/>
            <person name="Heng-Moss T."/>
            <person name="Sarath G."/>
        </authorList>
    </citation>
    <scope>NUCLEOTIDE SEQUENCE</scope>
</reference>
<feature type="region of interest" description="Disordered" evidence="1">
    <location>
        <begin position="81"/>
        <end position="109"/>
    </location>
</feature>
<evidence type="ECO:0008006" key="3">
    <source>
        <dbReference type="Google" id="ProtNLM"/>
    </source>
</evidence>
<dbReference type="InterPro" id="IPR012337">
    <property type="entry name" value="RNaseH-like_sf"/>
</dbReference>
<organism evidence="2">
    <name type="scientific">Schizaphis graminum</name>
    <name type="common">Green bug aphid</name>
    <dbReference type="NCBI Taxonomy" id="13262"/>
    <lineage>
        <taxon>Eukaryota</taxon>
        <taxon>Metazoa</taxon>
        <taxon>Ecdysozoa</taxon>
        <taxon>Arthropoda</taxon>
        <taxon>Hexapoda</taxon>
        <taxon>Insecta</taxon>
        <taxon>Pterygota</taxon>
        <taxon>Neoptera</taxon>
        <taxon>Paraneoptera</taxon>
        <taxon>Hemiptera</taxon>
        <taxon>Sternorrhyncha</taxon>
        <taxon>Aphidomorpha</taxon>
        <taxon>Aphidoidea</taxon>
        <taxon>Aphididae</taxon>
        <taxon>Aphidini</taxon>
        <taxon>Schizaphis</taxon>
    </lineage>
</organism>
<name>A0A2S2PGP0_SCHGA</name>
<dbReference type="EMBL" id="GGMR01015457">
    <property type="protein sequence ID" value="MBY28076.1"/>
    <property type="molecule type" value="Transcribed_RNA"/>
</dbReference>
<dbReference type="PANTHER" id="PTHR37162:SF11">
    <property type="match status" value="1"/>
</dbReference>
<sequence length="538" mass="61928">MVYKKTCFNEHWLLNEKFKSWVKADENNTNAFVCIICRKSVCLSNMGVQALNSHMNSKKHQNIIQIQNSSQNLTSHVFKRPAQTPTEPNKVPEVQNKNHLEEKQSSSNASSGISKQICFTSMVERDSTTKAEILWALNLISSHISMSAGAKSIDVIKLMFPDSEILKNGQLQRTKLSYLITYGLARYFKLAFEDEISNCSYYSVEFDESLNKVSQKEQLDVHIRYWNETKKEVSVRYLTSVFLGHTNAITLLTALKEAIKVLNIRNIIQISMDGPNVNIKMLRDFKEELQQKNEKSIDHIIFDIGSCGLHTMHNAFKNAIKSAKWNIIEFLRSIYNVFKDVPARRADFIKFSNSTTFPKKFCAVRWLQNIETSERAINILPSLKKYVDCVQGTNRKPSSYSYNIMVNCLNDNLLHAQLAFFQTLASDIEPFLKMYQSDSPLVPFLYTDLSNILKLVMERFVKAEVLDKCNNNLTKIDIFNKENLIGAKKINLGYSTRAAIRLTNSSDKDILQFRIECLNVLKTFCQKLLDKYVFNSFY</sequence>
<dbReference type="SUPFAM" id="SSF53098">
    <property type="entry name" value="Ribonuclease H-like"/>
    <property type="match status" value="1"/>
</dbReference>
<evidence type="ECO:0000256" key="1">
    <source>
        <dbReference type="SAM" id="MobiDB-lite"/>
    </source>
</evidence>
<gene>
    <name evidence="2" type="ORF">g.157352</name>
</gene>